<feature type="chain" id="PRO_5029573789" evidence="2">
    <location>
        <begin position="26"/>
        <end position="133"/>
    </location>
</feature>
<feature type="region of interest" description="Disordered" evidence="1">
    <location>
        <begin position="85"/>
        <end position="133"/>
    </location>
</feature>
<sequence>MQAAPRPWSGHVSLSHLTSMFLSLCLSPSLHLSLKISGKYPQVRINQHETKHNKSLRCLTRQPLTALSGARGLLSVCAVTGPPGSPPGFAPVLCRGPSGDGGRLSRGLQADGLDGSPGGAGSRRKAKPEAPCG</sequence>
<reference evidence="3 4" key="1">
    <citation type="journal article" date="2020" name="Nature">
        <title>Six reference-quality genomes reveal evolution of bat adaptations.</title>
        <authorList>
            <person name="Jebb D."/>
            <person name="Huang Z."/>
            <person name="Pippel M."/>
            <person name="Hughes G.M."/>
            <person name="Lavrichenko K."/>
            <person name="Devanna P."/>
            <person name="Winkler S."/>
            <person name="Jermiin L.S."/>
            <person name="Skirmuntt E.C."/>
            <person name="Katzourakis A."/>
            <person name="Burkitt-Gray L."/>
            <person name="Ray D.A."/>
            <person name="Sullivan K.A.M."/>
            <person name="Roscito J.G."/>
            <person name="Kirilenko B.M."/>
            <person name="Davalos L.M."/>
            <person name="Corthals A.P."/>
            <person name="Power M.L."/>
            <person name="Jones G."/>
            <person name="Ransome R.D."/>
            <person name="Dechmann D.K.N."/>
            <person name="Locatelli A.G."/>
            <person name="Puechmaille S.J."/>
            <person name="Fedrigo O."/>
            <person name="Jarvis E.D."/>
            <person name="Hiller M."/>
            <person name="Vernes S.C."/>
            <person name="Myers E.W."/>
            <person name="Teeling E.C."/>
        </authorList>
    </citation>
    <scope>NUCLEOTIDE SEQUENCE [LARGE SCALE GENOMIC DNA]</scope>
    <source>
        <strain evidence="3">MPipKuh1</strain>
        <tissue evidence="3">Flight muscle</tissue>
    </source>
</reference>
<dbReference type="Proteomes" id="UP000558488">
    <property type="component" value="Unassembled WGS sequence"/>
</dbReference>
<feature type="signal peptide" evidence="2">
    <location>
        <begin position="1"/>
        <end position="25"/>
    </location>
</feature>
<evidence type="ECO:0000313" key="4">
    <source>
        <dbReference type="Proteomes" id="UP000558488"/>
    </source>
</evidence>
<name>A0A7J7XAM6_PIPKU</name>
<organism evidence="3 4">
    <name type="scientific">Pipistrellus kuhlii</name>
    <name type="common">Kuhl's pipistrelle</name>
    <dbReference type="NCBI Taxonomy" id="59472"/>
    <lineage>
        <taxon>Eukaryota</taxon>
        <taxon>Metazoa</taxon>
        <taxon>Chordata</taxon>
        <taxon>Craniata</taxon>
        <taxon>Vertebrata</taxon>
        <taxon>Euteleostomi</taxon>
        <taxon>Mammalia</taxon>
        <taxon>Eutheria</taxon>
        <taxon>Laurasiatheria</taxon>
        <taxon>Chiroptera</taxon>
        <taxon>Yangochiroptera</taxon>
        <taxon>Vespertilionidae</taxon>
        <taxon>Pipistrellus</taxon>
    </lineage>
</organism>
<evidence type="ECO:0000256" key="2">
    <source>
        <dbReference type="SAM" id="SignalP"/>
    </source>
</evidence>
<keyword evidence="2" id="KW-0732">Signal</keyword>
<comment type="caution">
    <text evidence="3">The sequence shown here is derived from an EMBL/GenBank/DDBJ whole genome shotgun (WGS) entry which is preliminary data.</text>
</comment>
<gene>
    <name evidence="3" type="ORF">mPipKuh1_010571</name>
</gene>
<dbReference type="AlphaFoldDB" id="A0A7J7XAM6"/>
<keyword evidence="4" id="KW-1185">Reference proteome</keyword>
<dbReference type="EMBL" id="JACAGB010000008">
    <property type="protein sequence ID" value="KAF6346787.1"/>
    <property type="molecule type" value="Genomic_DNA"/>
</dbReference>
<protein>
    <submittedName>
        <fullName evidence="3">Uncharacterized protein</fullName>
    </submittedName>
</protein>
<accession>A0A7J7XAM6</accession>
<evidence type="ECO:0000256" key="1">
    <source>
        <dbReference type="SAM" id="MobiDB-lite"/>
    </source>
</evidence>
<proteinExistence type="predicted"/>
<evidence type="ECO:0000313" key="3">
    <source>
        <dbReference type="EMBL" id="KAF6346787.1"/>
    </source>
</evidence>